<dbReference type="Proteomes" id="UP000236291">
    <property type="component" value="Unassembled WGS sequence"/>
</dbReference>
<reference evidence="1 2" key="1">
    <citation type="journal article" date="2014" name="Am. J. Bot.">
        <title>Genome assembly and annotation for red clover (Trifolium pratense; Fabaceae).</title>
        <authorList>
            <person name="Istvanek J."/>
            <person name="Jaros M."/>
            <person name="Krenek A."/>
            <person name="Repkova J."/>
        </authorList>
    </citation>
    <scope>NUCLEOTIDE SEQUENCE [LARGE SCALE GENOMIC DNA]</scope>
    <source>
        <strain evidence="2">cv. Tatra</strain>
        <tissue evidence="1">Young leaves</tissue>
    </source>
</reference>
<reference evidence="1 2" key="2">
    <citation type="journal article" date="2017" name="Front. Plant Sci.">
        <title>Gene Classification and Mining of Molecular Markers Useful in Red Clover (Trifolium pratense) Breeding.</title>
        <authorList>
            <person name="Istvanek J."/>
            <person name="Dluhosova J."/>
            <person name="Dluhos P."/>
            <person name="Patkova L."/>
            <person name="Nedelnik J."/>
            <person name="Repkova J."/>
        </authorList>
    </citation>
    <scope>NUCLEOTIDE SEQUENCE [LARGE SCALE GENOMIC DNA]</scope>
    <source>
        <strain evidence="2">cv. Tatra</strain>
        <tissue evidence="1">Young leaves</tissue>
    </source>
</reference>
<evidence type="ECO:0000313" key="2">
    <source>
        <dbReference type="Proteomes" id="UP000236291"/>
    </source>
</evidence>
<feature type="non-terminal residue" evidence="1">
    <location>
        <position position="1"/>
    </location>
</feature>
<name>A0A2K3JYN9_TRIPR</name>
<accession>A0A2K3JYN9</accession>
<keyword evidence="1" id="KW-0067">ATP-binding</keyword>
<keyword evidence="1" id="KW-0547">Nucleotide-binding</keyword>
<protein>
    <submittedName>
        <fullName evidence="1">ATP-dependent DNA helicase PIF1</fullName>
    </submittedName>
</protein>
<dbReference type="AlphaFoldDB" id="A0A2K3JYN9"/>
<sequence length="81" mass="8910">DLHERKMFSDWVLGIADGSIGDIDDVDIKLPILDDVLSPNSDDPIASIVTAIYPSIIDNMKDPPVFSGQSHIDSKKFQLLT</sequence>
<keyword evidence="1" id="KW-0347">Helicase</keyword>
<keyword evidence="1" id="KW-0378">Hydrolase</keyword>
<dbReference type="EMBL" id="ASHM01130557">
    <property type="protein sequence ID" value="PNX59118.1"/>
    <property type="molecule type" value="Genomic_DNA"/>
</dbReference>
<comment type="caution">
    <text evidence="1">The sequence shown here is derived from an EMBL/GenBank/DDBJ whole genome shotgun (WGS) entry which is preliminary data.</text>
</comment>
<dbReference type="GO" id="GO:0004386">
    <property type="term" value="F:helicase activity"/>
    <property type="evidence" value="ECO:0007669"/>
    <property type="project" value="UniProtKB-KW"/>
</dbReference>
<proteinExistence type="predicted"/>
<organism evidence="1 2">
    <name type="scientific">Trifolium pratense</name>
    <name type="common">Red clover</name>
    <dbReference type="NCBI Taxonomy" id="57577"/>
    <lineage>
        <taxon>Eukaryota</taxon>
        <taxon>Viridiplantae</taxon>
        <taxon>Streptophyta</taxon>
        <taxon>Embryophyta</taxon>
        <taxon>Tracheophyta</taxon>
        <taxon>Spermatophyta</taxon>
        <taxon>Magnoliopsida</taxon>
        <taxon>eudicotyledons</taxon>
        <taxon>Gunneridae</taxon>
        <taxon>Pentapetalae</taxon>
        <taxon>rosids</taxon>
        <taxon>fabids</taxon>
        <taxon>Fabales</taxon>
        <taxon>Fabaceae</taxon>
        <taxon>Papilionoideae</taxon>
        <taxon>50 kb inversion clade</taxon>
        <taxon>NPAAA clade</taxon>
        <taxon>Hologalegina</taxon>
        <taxon>IRL clade</taxon>
        <taxon>Trifolieae</taxon>
        <taxon>Trifolium</taxon>
    </lineage>
</organism>
<gene>
    <name evidence="1" type="ORF">L195_g059529</name>
</gene>
<evidence type="ECO:0000313" key="1">
    <source>
        <dbReference type="EMBL" id="PNX59118.1"/>
    </source>
</evidence>